<dbReference type="Proteomes" id="UP000249057">
    <property type="component" value="Unassembled WGS sequence"/>
</dbReference>
<evidence type="ECO:0000313" key="2">
    <source>
        <dbReference type="Proteomes" id="UP000249057"/>
    </source>
</evidence>
<proteinExistence type="predicted"/>
<sequence>MAWLWFSSIHSSLGYTAGISGRLITFTLTLIRPYSLICTTTSPIMPSSLSDATVQNNKLRKTTVGSASINTNKLFRRCKERGRTP</sequence>
<dbReference type="EMBL" id="KZ825326">
    <property type="protein sequence ID" value="RAH48053.1"/>
    <property type="molecule type" value="Genomic_DNA"/>
</dbReference>
<organism evidence="1 2">
    <name type="scientific">Aspergillus brunneoviolaceus CBS 621.78</name>
    <dbReference type="NCBI Taxonomy" id="1450534"/>
    <lineage>
        <taxon>Eukaryota</taxon>
        <taxon>Fungi</taxon>
        <taxon>Dikarya</taxon>
        <taxon>Ascomycota</taxon>
        <taxon>Pezizomycotina</taxon>
        <taxon>Eurotiomycetes</taxon>
        <taxon>Eurotiomycetidae</taxon>
        <taxon>Eurotiales</taxon>
        <taxon>Aspergillaceae</taxon>
        <taxon>Aspergillus</taxon>
        <taxon>Aspergillus subgen. Circumdati</taxon>
    </lineage>
</organism>
<gene>
    <name evidence="1" type="ORF">BO95DRAFT_66725</name>
</gene>
<accession>A0ACD1GFL1</accession>
<evidence type="ECO:0000313" key="1">
    <source>
        <dbReference type="EMBL" id="RAH48053.1"/>
    </source>
</evidence>
<keyword evidence="2" id="KW-1185">Reference proteome</keyword>
<protein>
    <submittedName>
        <fullName evidence="1">Uncharacterized protein</fullName>
    </submittedName>
</protein>
<name>A0ACD1GFL1_9EURO</name>
<reference evidence="1" key="1">
    <citation type="submission" date="2018-02" db="EMBL/GenBank/DDBJ databases">
        <title>The genomes of Aspergillus section Nigri reveals drivers in fungal speciation.</title>
        <authorList>
            <consortium name="DOE Joint Genome Institute"/>
            <person name="Vesth T.C."/>
            <person name="Nybo J."/>
            <person name="Theobald S."/>
            <person name="Brandl J."/>
            <person name="Frisvad J.C."/>
            <person name="Nielsen K.F."/>
            <person name="Lyhne E.K."/>
            <person name="Kogle M.E."/>
            <person name="Kuo A."/>
            <person name="Riley R."/>
            <person name="Clum A."/>
            <person name="Nolan M."/>
            <person name="Lipzen A."/>
            <person name="Salamov A."/>
            <person name="Henrissat B."/>
            <person name="Wiebenga A."/>
            <person name="De vries R.P."/>
            <person name="Grigoriev I.V."/>
            <person name="Mortensen U.H."/>
            <person name="Andersen M.R."/>
            <person name="Baker S.E."/>
        </authorList>
    </citation>
    <scope>NUCLEOTIDE SEQUENCE</scope>
    <source>
        <strain evidence="1">CBS 621.78</strain>
    </source>
</reference>